<reference evidence="1" key="1">
    <citation type="submission" date="2021-01" db="EMBL/GenBank/DDBJ databases">
        <authorList>
            <consortium name="Aspergillus luchuensis mut. kawachii IFO 4304 genome sequencing consortium"/>
            <person name="Kazuki M."/>
            <person name="Futagami T."/>
        </authorList>
    </citation>
    <scope>NUCLEOTIDE SEQUENCE</scope>
    <source>
        <strain evidence="1">IFO 4308</strain>
    </source>
</reference>
<reference evidence="1" key="2">
    <citation type="submission" date="2021-02" db="EMBL/GenBank/DDBJ databases">
        <title>Aspergillus luchuensis mut. kawachii IFO 4304 genome sequence.</title>
        <authorList>
            <person name="Mori K."/>
            <person name="Kadooka C."/>
            <person name="Goto M."/>
            <person name="Futagami T."/>
        </authorList>
    </citation>
    <scope>NUCLEOTIDE SEQUENCE</scope>
    <source>
        <strain evidence="1">IFO 4308</strain>
    </source>
</reference>
<protein>
    <submittedName>
        <fullName evidence="1">Uncharacterized protein</fullName>
    </submittedName>
</protein>
<keyword evidence="2" id="KW-1185">Reference proteome</keyword>
<dbReference type="KEGG" id="aluc:AKAW2_50228S"/>
<dbReference type="RefSeq" id="XP_041543649.1">
    <property type="nucleotide sequence ID" value="XM_041690022.1"/>
</dbReference>
<dbReference type="AlphaFoldDB" id="A0A7R7WBG0"/>
<evidence type="ECO:0000313" key="2">
    <source>
        <dbReference type="Proteomes" id="UP000661280"/>
    </source>
</evidence>
<organism evidence="1 2">
    <name type="scientific">Aspergillus kawachii</name>
    <name type="common">White koji mold</name>
    <name type="synonym">Aspergillus awamori var. kawachi</name>
    <dbReference type="NCBI Taxonomy" id="1069201"/>
    <lineage>
        <taxon>Eukaryota</taxon>
        <taxon>Fungi</taxon>
        <taxon>Dikarya</taxon>
        <taxon>Ascomycota</taxon>
        <taxon>Pezizomycotina</taxon>
        <taxon>Eurotiomycetes</taxon>
        <taxon>Eurotiomycetidae</taxon>
        <taxon>Eurotiales</taxon>
        <taxon>Aspergillaceae</taxon>
        <taxon>Aspergillus</taxon>
        <taxon>Aspergillus subgen. Circumdati</taxon>
    </lineage>
</organism>
<dbReference type="GeneID" id="64961208"/>
<proteinExistence type="predicted"/>
<dbReference type="Proteomes" id="UP000661280">
    <property type="component" value="Chromosome 5"/>
</dbReference>
<gene>
    <name evidence="1" type="ORF">AKAW2_50228S</name>
</gene>
<dbReference type="OrthoDB" id="4432919at2759"/>
<dbReference type="EMBL" id="AP024429">
    <property type="protein sequence ID" value="BCR99886.1"/>
    <property type="molecule type" value="Genomic_DNA"/>
</dbReference>
<accession>A0A7R7WBG0</accession>
<evidence type="ECO:0000313" key="1">
    <source>
        <dbReference type="EMBL" id="BCR99886.1"/>
    </source>
</evidence>
<name>A0A7R7WBG0_ASPKA</name>
<sequence>MLLTIPAVVEGHVGSEQAARLVALYRRLWKSYVGQHSESSRLKKENSQFQVAHACLVGENTQLNRRCRAEEARSCDFREVMQELREDVLEVFEKWEDPQMTETPVAGGTAKPTLANENVAVVVPAVHFQGDQGTSASK</sequence>